<dbReference type="EMBL" id="LQPE01000031">
    <property type="protein sequence ID" value="ORW08655.1"/>
    <property type="molecule type" value="Genomic_DNA"/>
</dbReference>
<proteinExistence type="inferred from homology"/>
<dbReference type="GO" id="GO:0051539">
    <property type="term" value="F:4 iron, 4 sulfur cluster binding"/>
    <property type="evidence" value="ECO:0007669"/>
    <property type="project" value="UniProtKB-KW"/>
</dbReference>
<name>A0A1X1YC72_9MYCO</name>
<dbReference type="InterPro" id="IPR006137">
    <property type="entry name" value="NADH_UbQ_OxRdtase-like_20kDa"/>
</dbReference>
<dbReference type="SUPFAM" id="SSF56770">
    <property type="entry name" value="HydA/Nqo6-like"/>
    <property type="match status" value="1"/>
</dbReference>
<keyword evidence="3" id="KW-0004">4Fe-4S</keyword>
<dbReference type="GO" id="GO:0042773">
    <property type="term" value="P:ATP synthesis coupled electron transport"/>
    <property type="evidence" value="ECO:0007669"/>
    <property type="project" value="InterPro"/>
</dbReference>
<evidence type="ECO:0000256" key="3">
    <source>
        <dbReference type="ARBA" id="ARBA00022485"/>
    </source>
</evidence>
<keyword evidence="6" id="KW-0411">Iron-sulfur</keyword>
<feature type="domain" description="4Fe-4S ferredoxin-type" evidence="7">
    <location>
        <begin position="61"/>
        <end position="89"/>
    </location>
</feature>
<evidence type="ECO:0000313" key="9">
    <source>
        <dbReference type="Proteomes" id="UP000193487"/>
    </source>
</evidence>
<evidence type="ECO:0000259" key="7">
    <source>
        <dbReference type="PROSITE" id="PS51379"/>
    </source>
</evidence>
<dbReference type="RefSeq" id="WP_085241010.1">
    <property type="nucleotide sequence ID" value="NZ_LQPE01000031.1"/>
</dbReference>
<dbReference type="OrthoDB" id="9786737at2"/>
<dbReference type="PROSITE" id="PS00643">
    <property type="entry name" value="COMPLEX1_75K_3"/>
    <property type="match status" value="1"/>
</dbReference>
<dbReference type="InterPro" id="IPR052375">
    <property type="entry name" value="Complex_I_20kDa-like"/>
</dbReference>
<dbReference type="GO" id="GO:0046872">
    <property type="term" value="F:metal ion binding"/>
    <property type="evidence" value="ECO:0007669"/>
    <property type="project" value="UniProtKB-KW"/>
</dbReference>
<gene>
    <name evidence="8" type="ORF">AWC14_23245</name>
</gene>
<dbReference type="AlphaFoldDB" id="A0A1X1YC72"/>
<dbReference type="SUPFAM" id="SSF54862">
    <property type="entry name" value="4Fe-4S ferredoxins"/>
    <property type="match status" value="1"/>
</dbReference>
<dbReference type="GO" id="GO:0008137">
    <property type="term" value="F:NADH dehydrogenase (ubiquinone) activity"/>
    <property type="evidence" value="ECO:0007669"/>
    <property type="project" value="InterPro"/>
</dbReference>
<comment type="similarity">
    <text evidence="2">Belongs to the complex I 20 kDa subunit family.</text>
</comment>
<reference evidence="8 9" key="1">
    <citation type="submission" date="2016-01" db="EMBL/GenBank/DDBJ databases">
        <title>The new phylogeny of the genus Mycobacterium.</title>
        <authorList>
            <person name="Tarcisio F."/>
            <person name="Conor M."/>
            <person name="Antonella G."/>
            <person name="Elisabetta G."/>
            <person name="Giulia F.S."/>
            <person name="Sara T."/>
            <person name="Anna F."/>
            <person name="Clotilde B."/>
            <person name="Roberto B."/>
            <person name="Veronica D.S."/>
            <person name="Fabio R."/>
            <person name="Monica P."/>
            <person name="Olivier J."/>
            <person name="Enrico T."/>
            <person name="Nicola S."/>
        </authorList>
    </citation>
    <scope>NUCLEOTIDE SEQUENCE [LARGE SCALE GENOMIC DNA]</scope>
    <source>
        <strain evidence="8 9">DSM 45166</strain>
    </source>
</reference>
<accession>A0A1X1YC72</accession>
<evidence type="ECO:0000256" key="5">
    <source>
        <dbReference type="ARBA" id="ARBA00023004"/>
    </source>
</evidence>
<keyword evidence="8" id="KW-0830">Ubiquinone</keyword>
<dbReference type="PROSITE" id="PS51379">
    <property type="entry name" value="4FE4S_FER_2"/>
    <property type="match status" value="1"/>
</dbReference>
<dbReference type="InterPro" id="IPR000283">
    <property type="entry name" value="NADH_UbQ_OxRdtase_75kDa_su_CS"/>
</dbReference>
<dbReference type="PANTHER" id="PTHR42989:SF1">
    <property type="entry name" value="FORMATE HYDROGENLYASE SUBUNIT 7-RELATED"/>
    <property type="match status" value="1"/>
</dbReference>
<dbReference type="Pfam" id="PF13459">
    <property type="entry name" value="Fer4_15"/>
    <property type="match status" value="1"/>
</dbReference>
<dbReference type="Gene3D" id="3.30.70.20">
    <property type="match status" value="1"/>
</dbReference>
<evidence type="ECO:0000256" key="2">
    <source>
        <dbReference type="ARBA" id="ARBA00009173"/>
    </source>
</evidence>
<dbReference type="Gene3D" id="3.40.50.12280">
    <property type="match status" value="1"/>
</dbReference>
<dbReference type="Pfam" id="PF01058">
    <property type="entry name" value="Oxidored_q6"/>
    <property type="match status" value="1"/>
</dbReference>
<evidence type="ECO:0000256" key="1">
    <source>
        <dbReference type="ARBA" id="ARBA00001966"/>
    </source>
</evidence>
<evidence type="ECO:0000256" key="4">
    <source>
        <dbReference type="ARBA" id="ARBA00022723"/>
    </source>
</evidence>
<dbReference type="GO" id="GO:0016020">
    <property type="term" value="C:membrane"/>
    <property type="evidence" value="ECO:0007669"/>
    <property type="project" value="InterPro"/>
</dbReference>
<comment type="cofactor">
    <cofactor evidence="1">
        <name>[4Fe-4S] cluster</name>
        <dbReference type="ChEBI" id="CHEBI:49883"/>
    </cofactor>
</comment>
<keyword evidence="5" id="KW-0408">Iron</keyword>
<dbReference type="PANTHER" id="PTHR42989">
    <property type="entry name" value="HYDROGENASE-4 COMPONENT I"/>
    <property type="match status" value="1"/>
</dbReference>
<protein>
    <submittedName>
        <fullName evidence="8">NADH:ubiquinone oxidoreductase</fullName>
    </submittedName>
</protein>
<evidence type="ECO:0000313" key="8">
    <source>
        <dbReference type="EMBL" id="ORW08655.1"/>
    </source>
</evidence>
<dbReference type="Proteomes" id="UP000193487">
    <property type="component" value="Unassembled WGS sequence"/>
</dbReference>
<keyword evidence="4" id="KW-0479">Metal-binding</keyword>
<dbReference type="InterPro" id="IPR017896">
    <property type="entry name" value="4Fe4S_Fe-S-bd"/>
</dbReference>
<evidence type="ECO:0000256" key="6">
    <source>
        <dbReference type="ARBA" id="ARBA00023014"/>
    </source>
</evidence>
<keyword evidence="9" id="KW-1185">Reference proteome</keyword>
<organism evidence="8 9">
    <name type="scientific">Mycobacterium kyorinense</name>
    <dbReference type="NCBI Taxonomy" id="487514"/>
    <lineage>
        <taxon>Bacteria</taxon>
        <taxon>Bacillati</taxon>
        <taxon>Actinomycetota</taxon>
        <taxon>Actinomycetes</taxon>
        <taxon>Mycobacteriales</taxon>
        <taxon>Mycobacteriaceae</taxon>
        <taxon>Mycobacterium</taxon>
    </lineage>
</organism>
<sequence>MAWVFKGLRNGIVTTPWPKGSDQYFDEFAAAVRVLDSGSAVPDAVAEAAAACPTDAIAADPRPRLDRGRCILCGRCVRLAPDWFAWEPGCGTAELARSALVVGDVEETDEALAQLRDKLARRVRRLRRSVHIRHVDAGSNGSDEWEIQALTNPVYGVHRLGIFFTASPRHADILLATGIGVAGMVEPLRRTLEAMPEPTVVIAVGTDAISGGILGGGYIGGTGISEHVPVDVWVPGAPASPFSVLHGILLALNRVPARRVGSAR</sequence>
<comment type="caution">
    <text evidence="8">The sequence shown here is derived from an EMBL/GenBank/DDBJ whole genome shotgun (WGS) entry which is preliminary data.</text>
</comment>